<feature type="chain" id="PRO_5042823064" description="FAS1 domain-containing protein" evidence="1">
    <location>
        <begin position="21"/>
        <end position="445"/>
    </location>
</feature>
<evidence type="ECO:0000256" key="1">
    <source>
        <dbReference type="SAM" id="SignalP"/>
    </source>
</evidence>
<name>A0AAN7T9Y8_9PEZI</name>
<reference evidence="3" key="1">
    <citation type="submission" date="2023-08" db="EMBL/GenBank/DDBJ databases">
        <title>Black Yeasts Isolated from many extreme environments.</title>
        <authorList>
            <person name="Coleine C."/>
            <person name="Stajich J.E."/>
            <person name="Selbmann L."/>
        </authorList>
    </citation>
    <scope>NUCLEOTIDE SEQUENCE</scope>
    <source>
        <strain evidence="3">CCFEE 5401</strain>
    </source>
</reference>
<dbReference type="PANTHER" id="PTHR10900:SF77">
    <property type="entry name" value="FI19380P1"/>
    <property type="match status" value="1"/>
</dbReference>
<proteinExistence type="predicted"/>
<feature type="domain" description="FAS1" evidence="2">
    <location>
        <begin position="187"/>
        <end position="326"/>
    </location>
</feature>
<feature type="domain" description="FAS1" evidence="2">
    <location>
        <begin position="21"/>
        <end position="178"/>
    </location>
</feature>
<sequence length="445" mass="46833">MPALIPRVLLTLAACKLVAAAPSLTDILSNHANLTQLNNLLMNQSSDFLKSLQGQTDITFLAPNDHAFLGIPDTDVLAPAFQNKDYAGDITNILKYHVLPGQHPSSSLSRNGSFQFLPTLLTDGNWSDVTGGQRIGAVLQGDDPPLMVFTSGLSTRSAVTEQDVDFEGGIIQIIDNFAIPPMPFVYTVDQYNLAFEAQGMLSFLGAVYSIPPINATTASLPRYLNETRDLTLFVPSNLALEYVSGTLETLSPAALNDILSYHILGPNTGGPIYSSDFINQTQLPTLQGSNITLTFTSNSYFVNSARVIAADILIKNGVMHVLDNVLSPNHTGIRGLNATTYTQAPVLPTTFPAGQALNSSAAPYTTFVPDFYVSVSSISDVVVQTETTAGGGGGQSTAFATASSTGKHKKSAAGSLCHGAEGSGWLGANMGVAVVVTVAGGVFLL</sequence>
<gene>
    <name evidence="3" type="ORF">LTR62_008194</name>
</gene>
<feature type="signal peptide" evidence="1">
    <location>
        <begin position="1"/>
        <end position="20"/>
    </location>
</feature>
<dbReference type="InterPro" id="IPR050904">
    <property type="entry name" value="Adhesion/Biosynth-related"/>
</dbReference>
<accession>A0AAN7T9Y8</accession>
<dbReference type="InterPro" id="IPR000782">
    <property type="entry name" value="FAS1_domain"/>
</dbReference>
<dbReference type="PANTHER" id="PTHR10900">
    <property type="entry name" value="PERIOSTIN-RELATED"/>
    <property type="match status" value="1"/>
</dbReference>
<dbReference type="EMBL" id="JAVRRL010000083">
    <property type="protein sequence ID" value="KAK5108538.1"/>
    <property type="molecule type" value="Genomic_DNA"/>
</dbReference>
<dbReference type="Gene3D" id="2.30.180.10">
    <property type="entry name" value="FAS1 domain"/>
    <property type="match status" value="2"/>
</dbReference>
<dbReference type="InterPro" id="IPR036378">
    <property type="entry name" value="FAS1_dom_sf"/>
</dbReference>
<protein>
    <recommendedName>
        <fullName evidence="2">FAS1 domain-containing protein</fullName>
    </recommendedName>
</protein>
<dbReference type="PROSITE" id="PS50213">
    <property type="entry name" value="FAS1"/>
    <property type="match status" value="2"/>
</dbReference>
<evidence type="ECO:0000259" key="2">
    <source>
        <dbReference type="PROSITE" id="PS50213"/>
    </source>
</evidence>
<dbReference type="Proteomes" id="UP001310890">
    <property type="component" value="Unassembled WGS sequence"/>
</dbReference>
<dbReference type="AlphaFoldDB" id="A0AAN7T9Y8"/>
<dbReference type="GO" id="GO:0000329">
    <property type="term" value="C:fungal-type vacuole membrane"/>
    <property type="evidence" value="ECO:0007669"/>
    <property type="project" value="TreeGrafter"/>
</dbReference>
<keyword evidence="1" id="KW-0732">Signal</keyword>
<dbReference type="Pfam" id="PF02469">
    <property type="entry name" value="Fasciclin"/>
    <property type="match status" value="2"/>
</dbReference>
<dbReference type="SUPFAM" id="SSF82153">
    <property type="entry name" value="FAS1 domain"/>
    <property type="match status" value="2"/>
</dbReference>
<organism evidence="3 4">
    <name type="scientific">Meristemomyces frigidus</name>
    <dbReference type="NCBI Taxonomy" id="1508187"/>
    <lineage>
        <taxon>Eukaryota</taxon>
        <taxon>Fungi</taxon>
        <taxon>Dikarya</taxon>
        <taxon>Ascomycota</taxon>
        <taxon>Pezizomycotina</taxon>
        <taxon>Dothideomycetes</taxon>
        <taxon>Dothideomycetidae</taxon>
        <taxon>Mycosphaerellales</taxon>
        <taxon>Teratosphaeriaceae</taxon>
        <taxon>Meristemomyces</taxon>
    </lineage>
</organism>
<dbReference type="SMART" id="SM00554">
    <property type="entry name" value="FAS1"/>
    <property type="match status" value="2"/>
</dbReference>
<dbReference type="GO" id="GO:0016236">
    <property type="term" value="P:macroautophagy"/>
    <property type="evidence" value="ECO:0007669"/>
    <property type="project" value="TreeGrafter"/>
</dbReference>
<evidence type="ECO:0000313" key="4">
    <source>
        <dbReference type="Proteomes" id="UP001310890"/>
    </source>
</evidence>
<comment type="caution">
    <text evidence="3">The sequence shown here is derived from an EMBL/GenBank/DDBJ whole genome shotgun (WGS) entry which is preliminary data.</text>
</comment>
<evidence type="ECO:0000313" key="3">
    <source>
        <dbReference type="EMBL" id="KAK5108538.1"/>
    </source>
</evidence>